<accession>A0A7R9Y462</accession>
<sequence>MKRESSEKKQEKKTKEPKKLASSSSEKKTKKPPGLSKSPKVFHAKQALKKKLALVEQYKALKAKGAVDEFLSKRRKKLLHKDHRLLPRARNEATGGPARAAKRR</sequence>
<comment type="subunit">
    <text evidence="1">Associates with 90S and pre-40S pre-ribosomal particles.</text>
</comment>
<gene>
    <name evidence="3" type="ORF">MPUS1402_LOCUS8306</name>
</gene>
<keyword evidence="1" id="KW-0698">rRNA processing</keyword>
<reference evidence="3" key="1">
    <citation type="submission" date="2021-01" db="EMBL/GenBank/DDBJ databases">
        <authorList>
            <person name="Corre E."/>
            <person name="Pelletier E."/>
            <person name="Niang G."/>
            <person name="Scheremetjew M."/>
            <person name="Finn R."/>
            <person name="Kale V."/>
            <person name="Holt S."/>
            <person name="Cochrane G."/>
            <person name="Meng A."/>
            <person name="Brown T."/>
            <person name="Cohen L."/>
        </authorList>
    </citation>
    <scope>NUCLEOTIDE SEQUENCE</scope>
    <source>
        <strain evidence="3">RCC1614</strain>
    </source>
</reference>
<evidence type="ECO:0000313" key="3">
    <source>
        <dbReference type="EMBL" id="CAD8242573.1"/>
    </source>
</evidence>
<dbReference type="AlphaFoldDB" id="A0A7R9Y462"/>
<dbReference type="EMBL" id="HBDY01011006">
    <property type="protein sequence ID" value="CAD8242573.1"/>
    <property type="molecule type" value="Transcribed_RNA"/>
</dbReference>
<feature type="compositionally biased region" description="Basic and acidic residues" evidence="2">
    <location>
        <begin position="1"/>
        <end position="19"/>
    </location>
</feature>
<name>A0A7R9Y462_MICPS</name>
<dbReference type="GO" id="GO:0006364">
    <property type="term" value="P:rRNA processing"/>
    <property type="evidence" value="ECO:0007669"/>
    <property type="project" value="UniProtKB-UniRule"/>
</dbReference>
<comment type="subcellular location">
    <subcellularLocation>
        <location evidence="1">Nucleus</location>
        <location evidence="1">Nucleolus</location>
    </subcellularLocation>
</comment>
<comment type="similarity">
    <text evidence="1">Belongs to the RRP36 family.</text>
</comment>
<protein>
    <recommendedName>
        <fullName evidence="1">rRNA biogenesis protein RRP36</fullName>
    </recommendedName>
</protein>
<dbReference type="Pfam" id="PF06102">
    <property type="entry name" value="RRP36"/>
    <property type="match status" value="1"/>
</dbReference>
<dbReference type="GO" id="GO:0005730">
    <property type="term" value="C:nucleolus"/>
    <property type="evidence" value="ECO:0007669"/>
    <property type="project" value="UniProtKB-SubCell"/>
</dbReference>
<proteinExistence type="inferred from homology"/>
<comment type="function">
    <text evidence="1">Component of the 90S pre-ribosome involved in the maturation of rRNAs. Required for early cleavages of the pre-RNAs in the 40S ribosomal subunit maturation pathway.</text>
</comment>
<dbReference type="InterPro" id="IPR009292">
    <property type="entry name" value="RRP36"/>
</dbReference>
<dbReference type="GO" id="GO:1990904">
    <property type="term" value="C:ribonucleoprotein complex"/>
    <property type="evidence" value="ECO:0007669"/>
    <property type="project" value="UniProtKB-KW"/>
</dbReference>
<evidence type="ECO:0000256" key="1">
    <source>
        <dbReference type="RuleBase" id="RU368027"/>
    </source>
</evidence>
<organism evidence="3">
    <name type="scientific">Micromonas pusilla</name>
    <name type="common">Picoplanktonic green alga</name>
    <name type="synonym">Chromulina pusilla</name>
    <dbReference type="NCBI Taxonomy" id="38833"/>
    <lineage>
        <taxon>Eukaryota</taxon>
        <taxon>Viridiplantae</taxon>
        <taxon>Chlorophyta</taxon>
        <taxon>Mamiellophyceae</taxon>
        <taxon>Mamiellales</taxon>
        <taxon>Mamiellaceae</taxon>
        <taxon>Micromonas</taxon>
    </lineage>
</organism>
<keyword evidence="1" id="KW-0539">Nucleus</keyword>
<keyword evidence="1" id="KW-0687">Ribonucleoprotein</keyword>
<feature type="compositionally biased region" description="Basic residues" evidence="2">
    <location>
        <begin position="77"/>
        <end position="87"/>
    </location>
</feature>
<feature type="region of interest" description="Disordered" evidence="2">
    <location>
        <begin position="77"/>
        <end position="104"/>
    </location>
</feature>
<keyword evidence="1" id="KW-0690">Ribosome biogenesis</keyword>
<feature type="region of interest" description="Disordered" evidence="2">
    <location>
        <begin position="1"/>
        <end position="43"/>
    </location>
</feature>
<evidence type="ECO:0000256" key="2">
    <source>
        <dbReference type="SAM" id="MobiDB-lite"/>
    </source>
</evidence>